<dbReference type="PRINTS" id="PR00080">
    <property type="entry name" value="SDRFAMILY"/>
</dbReference>
<gene>
    <name evidence="5" type="ORF">QGN17_05205</name>
</gene>
<evidence type="ECO:0000259" key="4">
    <source>
        <dbReference type="SMART" id="SM00822"/>
    </source>
</evidence>
<dbReference type="Proteomes" id="UP001160625">
    <property type="component" value="Unassembled WGS sequence"/>
</dbReference>
<evidence type="ECO:0000256" key="1">
    <source>
        <dbReference type="ARBA" id="ARBA00006484"/>
    </source>
</evidence>
<comment type="caution">
    <text evidence="5">The sequence shown here is derived from an EMBL/GenBank/DDBJ whole genome shotgun (WGS) entry which is preliminary data.</text>
</comment>
<reference evidence="5" key="1">
    <citation type="submission" date="2023-04" db="EMBL/GenBank/DDBJ databases">
        <title>Sphingomonas sp. MAHUQ-71 isolated from rice field.</title>
        <authorList>
            <person name="Huq M.A."/>
        </authorList>
    </citation>
    <scope>NUCLEOTIDE SEQUENCE</scope>
    <source>
        <strain evidence="5">MAHUQ-71</strain>
    </source>
</reference>
<name>A0ABT6MYM8_9SPHN</name>
<dbReference type="PANTHER" id="PTHR43976">
    <property type="entry name" value="SHORT CHAIN DEHYDROGENASE"/>
    <property type="match status" value="1"/>
</dbReference>
<proteinExistence type="inferred from homology"/>
<dbReference type="NCBIfam" id="NF006114">
    <property type="entry name" value="PRK08263.1"/>
    <property type="match status" value="1"/>
</dbReference>
<sequence>MPQTWLITGSSRGLGRALAEAVLEAGHNLVATARAPEQLADLARHFPDTMVAVALDVTDAQAAKQAVALAVERFGTLDILVNNAGYGDLAPIEDASLESFRRQIETNLFGTIIVTKAALPLFRERRSGRFIQISSIGGRAGAIGRGPYSAAKFGVEGFSEVLAQEVRPFGLHVTIVEPGGFRTDFAGASTLIEDGHPDYAETVGAVAARQRAYDGNQPGDPAKAAQAILTLAALPAPPLRLVLGSDAFDRAAALDQARIDELHQWRALSRSTDF</sequence>
<evidence type="ECO:0000313" key="5">
    <source>
        <dbReference type="EMBL" id="MDH7638120.1"/>
    </source>
</evidence>
<dbReference type="RefSeq" id="WP_281043439.1">
    <property type="nucleotide sequence ID" value="NZ_JARYGZ010000001.1"/>
</dbReference>
<dbReference type="SMART" id="SM00822">
    <property type="entry name" value="PKS_KR"/>
    <property type="match status" value="1"/>
</dbReference>
<dbReference type="PRINTS" id="PR00081">
    <property type="entry name" value="GDHRDH"/>
</dbReference>
<dbReference type="InterPro" id="IPR020904">
    <property type="entry name" value="Sc_DH/Rdtase_CS"/>
</dbReference>
<organism evidence="5 6">
    <name type="scientific">Sphingomonas oryzagri</name>
    <dbReference type="NCBI Taxonomy" id="3042314"/>
    <lineage>
        <taxon>Bacteria</taxon>
        <taxon>Pseudomonadati</taxon>
        <taxon>Pseudomonadota</taxon>
        <taxon>Alphaproteobacteria</taxon>
        <taxon>Sphingomonadales</taxon>
        <taxon>Sphingomonadaceae</taxon>
        <taxon>Sphingomonas</taxon>
    </lineage>
</organism>
<dbReference type="Pfam" id="PF00106">
    <property type="entry name" value="adh_short"/>
    <property type="match status" value="1"/>
</dbReference>
<dbReference type="PANTHER" id="PTHR43976:SF16">
    <property type="entry name" value="SHORT-CHAIN DEHYDROGENASE_REDUCTASE FAMILY PROTEIN"/>
    <property type="match status" value="1"/>
</dbReference>
<dbReference type="InterPro" id="IPR051911">
    <property type="entry name" value="SDR_oxidoreductase"/>
</dbReference>
<evidence type="ECO:0000256" key="3">
    <source>
        <dbReference type="RuleBase" id="RU000363"/>
    </source>
</evidence>
<keyword evidence="2" id="KW-0560">Oxidoreductase</keyword>
<accession>A0ABT6MYM8</accession>
<dbReference type="InterPro" id="IPR057326">
    <property type="entry name" value="KR_dom"/>
</dbReference>
<dbReference type="CDD" id="cd05374">
    <property type="entry name" value="17beta-HSD-like_SDR_c"/>
    <property type="match status" value="1"/>
</dbReference>
<feature type="domain" description="Ketoreductase" evidence="4">
    <location>
        <begin position="3"/>
        <end position="184"/>
    </location>
</feature>
<dbReference type="InterPro" id="IPR002347">
    <property type="entry name" value="SDR_fam"/>
</dbReference>
<protein>
    <submittedName>
        <fullName evidence="5">Oxidoreductase</fullName>
    </submittedName>
</protein>
<keyword evidence="6" id="KW-1185">Reference proteome</keyword>
<evidence type="ECO:0000256" key="2">
    <source>
        <dbReference type="ARBA" id="ARBA00023002"/>
    </source>
</evidence>
<comment type="similarity">
    <text evidence="1 3">Belongs to the short-chain dehydrogenases/reductases (SDR) family.</text>
</comment>
<dbReference type="PROSITE" id="PS00061">
    <property type="entry name" value="ADH_SHORT"/>
    <property type="match status" value="1"/>
</dbReference>
<dbReference type="NCBIfam" id="NF004824">
    <property type="entry name" value="PRK06180.1"/>
    <property type="match status" value="1"/>
</dbReference>
<evidence type="ECO:0000313" key="6">
    <source>
        <dbReference type="Proteomes" id="UP001160625"/>
    </source>
</evidence>
<dbReference type="EMBL" id="JARYGZ010000001">
    <property type="protein sequence ID" value="MDH7638120.1"/>
    <property type="molecule type" value="Genomic_DNA"/>
</dbReference>
<dbReference type="SUPFAM" id="SSF51735">
    <property type="entry name" value="NAD(P)-binding Rossmann-fold domains"/>
    <property type="match status" value="1"/>
</dbReference>
<dbReference type="Gene3D" id="3.40.50.720">
    <property type="entry name" value="NAD(P)-binding Rossmann-like Domain"/>
    <property type="match status" value="1"/>
</dbReference>
<dbReference type="InterPro" id="IPR036291">
    <property type="entry name" value="NAD(P)-bd_dom_sf"/>
</dbReference>